<keyword evidence="4" id="KW-1185">Reference proteome</keyword>
<dbReference type="CTD" id="108714247"/>
<feature type="region of interest" description="Disordered" evidence="2">
    <location>
        <begin position="139"/>
        <end position="246"/>
    </location>
</feature>
<evidence type="ECO:0000313" key="5">
    <source>
        <dbReference type="RefSeq" id="XP_018113775.1"/>
    </source>
</evidence>
<dbReference type="RefSeq" id="XP_018113775.1">
    <property type="nucleotide sequence ID" value="XM_018258286.2"/>
</dbReference>
<dbReference type="Gene3D" id="2.30.30.40">
    <property type="entry name" value="SH3 Domains"/>
    <property type="match status" value="2"/>
</dbReference>
<dbReference type="KEGG" id="xla:108714247"/>
<feature type="compositionally biased region" description="Basic and acidic residues" evidence="2">
    <location>
        <begin position="628"/>
        <end position="645"/>
    </location>
</feature>
<protein>
    <submittedName>
        <fullName evidence="5">FYN-binding protein 1</fullName>
    </submittedName>
</protein>
<feature type="compositionally biased region" description="Polar residues" evidence="2">
    <location>
        <begin position="176"/>
        <end position="195"/>
    </location>
</feature>
<evidence type="ECO:0000313" key="4">
    <source>
        <dbReference type="Proteomes" id="UP000186698"/>
    </source>
</evidence>
<dbReference type="FunFam" id="2.30.30.40:FF:000307">
    <property type="entry name" value="Predicted protein"/>
    <property type="match status" value="1"/>
</dbReference>
<dbReference type="GO" id="GO:0005886">
    <property type="term" value="C:plasma membrane"/>
    <property type="evidence" value="ECO:0000318"/>
    <property type="project" value="GO_Central"/>
</dbReference>
<sequence>MENTFVKSRARFLEDHSSQETLPFTYIKSSSTRSNNSRTSSSLPFNSVISELERKGRVPPPVLTKPAIPQILRQQKVQPSQTNGIIHCVNPSNSPEAPNELSDLNDKCKVDSMKCKKIFKQTITITDEDVKYENMKQSFRRLPDPTCPPVPPSTTQAARSSPKVQNEGEVKHSFHPLQNSNSTATSSYPSWTKGSSPEARKHSSSNATRKPEIMRKPQIQAGVAVLPPSPPQAAIPESTSATNPESTYETADLNMAKEWEQVLVRNNDTSCNKCSFYSDNSLSAQSKKSVIADESSEQDELPEMQVIKPGRRQKKINAGLRDAPKLKSLPTIDSLKPPKKPPKPPIVDLSRFLYLHGNNSIQFTGSPEVEKAAAVLSTATYEDSISLSEESAHDDTVDQELPGTRTRDYIASTNGSEFYQDILPVSPYSDNVFDDNPDSGFDSPEAVIKMYTNHWDEQQYRCDEVEYVNCTDALKKKPKLKDGKIDKKQLDFRKKYKISGLENVLYSTSVNEDCKGGKEMLSLKKGDTIAIIQIMNCPMGQWLAKNEEGNYGFIPVSSVNSQEYLIYINKSLQDSQYDDVGHSRELGTSLGASSTSDGYADMSLDVCDVASIKSTGSGGKRKVLPRFFKKDKEKSKETNPRESTGKRTSSSTDSYIEFPNDNDFYATTITEDDKNGAKQEKTKKLSKQEREFRVKFKYTKDIAVVNIAVVTESAPRSAKTKFDLSVKPGEELEVIDITDENKVICRNAAGKYGHVAIERLNFTYNVFS</sequence>
<dbReference type="OrthoDB" id="5986624at2759"/>
<dbReference type="InterPro" id="IPR029294">
    <property type="entry name" value="hSH3"/>
</dbReference>
<reference evidence="5" key="1">
    <citation type="submission" date="2025-08" db="UniProtKB">
        <authorList>
            <consortium name="RefSeq"/>
        </authorList>
    </citation>
    <scope>IDENTIFICATION</scope>
    <source>
        <strain evidence="5">J_2021</strain>
        <tissue evidence="5">Erythrocytes</tissue>
    </source>
</reference>
<dbReference type="PANTHER" id="PTHR16830:SF23">
    <property type="entry name" value="FYN BINDING PROTEIN 2"/>
    <property type="match status" value="1"/>
</dbReference>
<dbReference type="InterPro" id="IPR043443">
    <property type="entry name" value="FYB1/2-like"/>
</dbReference>
<dbReference type="GO" id="GO:0050852">
    <property type="term" value="P:T cell receptor signaling pathway"/>
    <property type="evidence" value="ECO:0000318"/>
    <property type="project" value="GO_Central"/>
</dbReference>
<keyword evidence="1" id="KW-0597">Phosphoprotein</keyword>
<name>A0A8J0V117_XENLA</name>
<dbReference type="Pfam" id="PF14603">
    <property type="entry name" value="hSH3"/>
    <property type="match status" value="2"/>
</dbReference>
<gene>
    <name evidence="5" type="primary">LOC108714247</name>
</gene>
<dbReference type="Proteomes" id="UP000186698">
    <property type="component" value="Chromosome 4L"/>
</dbReference>
<feature type="compositionally biased region" description="Polar residues" evidence="2">
    <location>
        <begin position="237"/>
        <end position="246"/>
    </location>
</feature>
<dbReference type="GeneID" id="108714247"/>
<dbReference type="GO" id="GO:0007229">
    <property type="term" value="P:integrin-mediated signaling pathway"/>
    <property type="evidence" value="ECO:0000318"/>
    <property type="project" value="GO_Central"/>
</dbReference>
<dbReference type="InterPro" id="IPR036028">
    <property type="entry name" value="SH3-like_dom_sf"/>
</dbReference>
<organism evidence="4 5">
    <name type="scientific">Xenopus laevis</name>
    <name type="common">African clawed frog</name>
    <dbReference type="NCBI Taxonomy" id="8355"/>
    <lineage>
        <taxon>Eukaryota</taxon>
        <taxon>Metazoa</taxon>
        <taxon>Chordata</taxon>
        <taxon>Craniata</taxon>
        <taxon>Vertebrata</taxon>
        <taxon>Euteleostomi</taxon>
        <taxon>Amphibia</taxon>
        <taxon>Batrachia</taxon>
        <taxon>Anura</taxon>
        <taxon>Pipoidea</taxon>
        <taxon>Pipidae</taxon>
        <taxon>Xenopodinae</taxon>
        <taxon>Xenopus</taxon>
        <taxon>Xenopus</taxon>
    </lineage>
</organism>
<dbReference type="GO" id="GO:0072659">
    <property type="term" value="P:protein localization to plasma membrane"/>
    <property type="evidence" value="ECO:0000318"/>
    <property type="project" value="GO_Central"/>
</dbReference>
<evidence type="ECO:0000256" key="1">
    <source>
        <dbReference type="ARBA" id="ARBA00022553"/>
    </source>
</evidence>
<dbReference type="SUPFAM" id="SSF50044">
    <property type="entry name" value="SH3-domain"/>
    <property type="match status" value="2"/>
</dbReference>
<feature type="region of interest" description="Disordered" evidence="2">
    <location>
        <begin position="628"/>
        <end position="657"/>
    </location>
</feature>
<evidence type="ECO:0000256" key="2">
    <source>
        <dbReference type="SAM" id="MobiDB-lite"/>
    </source>
</evidence>
<dbReference type="AlphaFoldDB" id="A0A8J0V117"/>
<feature type="domain" description="Helically-extended SH3" evidence="3">
    <location>
        <begin position="692"/>
        <end position="757"/>
    </location>
</feature>
<evidence type="ECO:0000259" key="3">
    <source>
        <dbReference type="Pfam" id="PF14603"/>
    </source>
</evidence>
<proteinExistence type="predicted"/>
<dbReference type="PANTHER" id="PTHR16830">
    <property type="entry name" value="SH2 CONTAINING ADAPTOR PRAM-1 RELATED"/>
    <property type="match status" value="1"/>
</dbReference>
<accession>A0A8J0V117</accession>
<feature type="domain" description="Helically-extended SH3" evidence="3">
    <location>
        <begin position="492"/>
        <end position="578"/>
    </location>
</feature>